<protein>
    <submittedName>
        <fullName evidence="2">GNAT family N-acetyltransferase</fullName>
    </submittedName>
</protein>
<dbReference type="InterPro" id="IPR016181">
    <property type="entry name" value="Acyl_CoA_acyltransferase"/>
</dbReference>
<evidence type="ECO:0000259" key="1">
    <source>
        <dbReference type="PROSITE" id="PS51186"/>
    </source>
</evidence>
<organism evidence="2 3">
    <name type="scientific">Suicoccus acidiformans</name>
    <dbReference type="NCBI Taxonomy" id="2036206"/>
    <lineage>
        <taxon>Bacteria</taxon>
        <taxon>Bacillati</taxon>
        <taxon>Bacillota</taxon>
        <taxon>Bacilli</taxon>
        <taxon>Lactobacillales</taxon>
        <taxon>Aerococcaceae</taxon>
        <taxon>Suicoccus</taxon>
    </lineage>
</organism>
<dbReference type="InterPro" id="IPR039143">
    <property type="entry name" value="GNPNAT1-like"/>
</dbReference>
<evidence type="ECO:0000313" key="3">
    <source>
        <dbReference type="Proteomes" id="UP000263232"/>
    </source>
</evidence>
<proteinExistence type="predicted"/>
<dbReference type="RefSeq" id="WP_118990058.1">
    <property type="nucleotide sequence ID" value="NZ_CP023434.1"/>
</dbReference>
<dbReference type="Pfam" id="PF00583">
    <property type="entry name" value="Acetyltransf_1"/>
    <property type="match status" value="1"/>
</dbReference>
<keyword evidence="3" id="KW-1185">Reference proteome</keyword>
<dbReference type="InterPro" id="IPR000182">
    <property type="entry name" value="GNAT_dom"/>
</dbReference>
<dbReference type="OrthoDB" id="9796171at2"/>
<dbReference type="PANTHER" id="PTHR13355">
    <property type="entry name" value="GLUCOSAMINE 6-PHOSPHATE N-ACETYLTRANSFERASE"/>
    <property type="match status" value="1"/>
</dbReference>
<dbReference type="EMBL" id="CP023434">
    <property type="protein sequence ID" value="AXY25143.1"/>
    <property type="molecule type" value="Genomic_DNA"/>
</dbReference>
<dbReference type="AlphaFoldDB" id="A0A347WJ86"/>
<keyword evidence="2" id="KW-0808">Transferase</keyword>
<gene>
    <name evidence="2" type="ORF">CL176_03360</name>
</gene>
<dbReference type="PROSITE" id="PS51186">
    <property type="entry name" value="GNAT"/>
    <property type="match status" value="1"/>
</dbReference>
<evidence type="ECO:0000313" key="2">
    <source>
        <dbReference type="EMBL" id="AXY25143.1"/>
    </source>
</evidence>
<name>A0A347WJ86_9LACT</name>
<dbReference type="GO" id="GO:0004343">
    <property type="term" value="F:glucosamine 6-phosphate N-acetyltransferase activity"/>
    <property type="evidence" value="ECO:0007669"/>
    <property type="project" value="TreeGrafter"/>
</dbReference>
<dbReference type="CDD" id="cd04301">
    <property type="entry name" value="NAT_SF"/>
    <property type="match status" value="1"/>
</dbReference>
<feature type="domain" description="N-acetyltransferase" evidence="1">
    <location>
        <begin position="1"/>
        <end position="145"/>
    </location>
</feature>
<dbReference type="KEGG" id="abae:CL176_03360"/>
<dbReference type="SUPFAM" id="SSF55729">
    <property type="entry name" value="Acyl-CoA N-acyltransferases (Nat)"/>
    <property type="match status" value="1"/>
</dbReference>
<accession>A0A347WJ86</accession>
<dbReference type="PANTHER" id="PTHR13355:SF11">
    <property type="entry name" value="GLUCOSAMINE 6-PHOSPHATE N-ACETYLTRANSFERASE"/>
    <property type="match status" value="1"/>
</dbReference>
<sequence length="145" mass="16406">MKFKWTYGTDNTIYSDALKIRKEVFIQEQGVALNLELDGLDSERFHVVGYIEDEAVVTARLYINDANQAKVQRVATAKAYRGKQYGSQLLDTIEAWAQDKALKGLVLSAQDTAIPFYEKNGYHVSSPDGYLDANIPHHDMLKLLH</sequence>
<dbReference type="Gene3D" id="3.40.630.30">
    <property type="match status" value="1"/>
</dbReference>
<dbReference type="Proteomes" id="UP000263232">
    <property type="component" value="Chromosome"/>
</dbReference>
<reference evidence="2 3" key="1">
    <citation type="submission" date="2017-09" db="EMBL/GenBank/DDBJ databases">
        <title>Complete genome sequence of Oxytococcus suis strain ZY16052.</title>
        <authorList>
            <person name="Li F."/>
        </authorList>
    </citation>
    <scope>NUCLEOTIDE SEQUENCE [LARGE SCALE GENOMIC DNA]</scope>
    <source>
        <strain evidence="2 3">ZY16052</strain>
    </source>
</reference>